<feature type="compositionally biased region" description="Low complexity" evidence="1">
    <location>
        <begin position="277"/>
        <end position="312"/>
    </location>
</feature>
<dbReference type="VEuPathDB" id="AmoebaDB:DDB_G0267246"/>
<reference evidence="2" key="2">
    <citation type="journal article" date="1984" name="Mol. Cell. Biol.">
        <title>Transcription of Dictyostelium discoideum transposable element DIRS-1.</title>
        <authorList>
            <person name="Cohen S.M."/>
            <person name="Cappello J."/>
            <person name="Lodish H.F."/>
        </authorList>
    </citation>
    <scope>NUCLEOTIDE SEQUENCE</scope>
    <source>
        <strain evidence="2">AX-3</strain>
    </source>
</reference>
<keyword evidence="2" id="KW-0808">Transferase</keyword>
<accession>O96847</accession>
<feature type="region of interest" description="Disordered" evidence="1">
    <location>
        <begin position="51"/>
        <end position="85"/>
    </location>
</feature>
<reference evidence="2" key="3">
    <citation type="journal article" date="1985" name="Cell">
        <title>Sequence of Dictyostelium DIRS-1: an apparent retrotransposon with inverted terminal repeats and an internal circle junction sequence.</title>
        <authorList>
            <person name="Cappello J."/>
            <person name="Handelsman K."/>
            <person name="Lodish H.F."/>
        </authorList>
    </citation>
    <scope>NUCLEOTIDE SEQUENCE</scope>
    <source>
        <strain evidence="2">AX-3</strain>
    </source>
</reference>
<feature type="compositionally biased region" description="Acidic residues" evidence="1">
    <location>
        <begin position="67"/>
        <end position="77"/>
    </location>
</feature>
<dbReference type="EMBL" id="M11339">
    <property type="protein sequence ID" value="AAA33193.1"/>
    <property type="molecule type" value="Genomic_DNA"/>
</dbReference>
<feature type="region of interest" description="Disordered" evidence="1">
    <location>
        <begin position="1"/>
        <end position="22"/>
    </location>
</feature>
<feature type="region of interest" description="Disordered" evidence="1">
    <location>
        <begin position="277"/>
        <end position="335"/>
    </location>
</feature>
<dbReference type="GO" id="GO:0003964">
    <property type="term" value="F:RNA-directed DNA polymerase activity"/>
    <property type="evidence" value="ECO:0007669"/>
    <property type="project" value="UniProtKB-KW"/>
</dbReference>
<proteinExistence type="predicted"/>
<dbReference type="PANTHER" id="PTHR31660">
    <property type="entry name" value="GAG-POL POLYPROTEIN-LIKE PROTEIN-RELATED"/>
    <property type="match status" value="1"/>
</dbReference>
<sequence length="335" mass="36910">MSTTVNNNDASSSNTSASNSAESFDLRMKSMEDQINNLSLAFTRFMKEPMFSSNTNSRSQPSHDDSNTENEQSEDESSNNVDVPTDYQLSDTLLGQYKHMVNNQGLLVEEECILKRDEISELNKVFNFPSNFQVNVAPFGTPEGITVSSNVKNNDTDLLSVEKRINDSLKPLLLMSSMLSSDSSNVDVELISYLTQSAIVLAVNTQASLSRVRRNNIAKEIYGSEVLLPIKIKDTPKMFDETETERVRKLAKSIRKNNEAKQSLLKLNYHSKSNVKKLVNSSGNNTTGNSSNSKSSSGSNGRSNNFNGSPSNVASGSNNTKSANGTNNRFQKNKK</sequence>
<protein>
    <submittedName>
        <fullName evidence="2">Uncharacterized protein</fullName>
    </submittedName>
</protein>
<name>O96847_DICDI</name>
<evidence type="ECO:0000256" key="1">
    <source>
        <dbReference type="SAM" id="MobiDB-lite"/>
    </source>
</evidence>
<evidence type="ECO:0000313" key="2">
    <source>
        <dbReference type="EMBL" id="AAA33193.1"/>
    </source>
</evidence>
<keyword evidence="2" id="KW-0548">Nucleotidyltransferase</keyword>
<keyword evidence="2" id="KW-0695">RNA-directed DNA polymerase</keyword>
<dbReference type="PANTHER" id="PTHR31660:SF76">
    <property type="entry name" value="CORE-BINDING (CB) DOMAIN-CONTAINING PROTEIN-RELATED"/>
    <property type="match status" value="1"/>
</dbReference>
<dbReference type="AlphaFoldDB" id="O96847"/>
<dbReference type="PIR" id="A24785">
    <property type="entry name" value="A24785"/>
</dbReference>
<feature type="compositionally biased region" description="Polar residues" evidence="1">
    <location>
        <begin position="51"/>
        <end position="60"/>
    </location>
</feature>
<reference evidence="2" key="1">
    <citation type="journal article" date="1984" name="Mol. Cell. Biol.">
        <title>Dictyostelium transposable element DIRS-1 preferentially inserts into DIRS-1 sequences.</title>
        <authorList>
            <person name="Cappello J."/>
            <person name="Cohen S.M."/>
            <person name="Lodish H.F."/>
        </authorList>
    </citation>
    <scope>NUCLEOTIDE SEQUENCE</scope>
    <source>
        <strain evidence="2">AX-3</strain>
    </source>
</reference>
<organism evidence="2">
    <name type="scientific">Dictyostelium discoideum</name>
    <name type="common">Social amoeba</name>
    <dbReference type="NCBI Taxonomy" id="44689"/>
    <lineage>
        <taxon>Eukaryota</taxon>
        <taxon>Amoebozoa</taxon>
        <taxon>Evosea</taxon>
        <taxon>Eumycetozoa</taxon>
        <taxon>Dictyostelia</taxon>
        <taxon>Dictyosteliales</taxon>
        <taxon>Dictyosteliaceae</taxon>
        <taxon>Dictyostelium</taxon>
    </lineage>
</organism>
<feature type="compositionally biased region" description="Polar residues" evidence="1">
    <location>
        <begin position="313"/>
        <end position="335"/>
    </location>
</feature>